<gene>
    <name evidence="1" type="ORF">D7I47_00155</name>
</gene>
<keyword evidence="2" id="KW-1185">Reference proteome</keyword>
<dbReference type="AlphaFoldDB" id="A0A387BEB3"/>
<name>A0A387BEB3_9MICO</name>
<dbReference type="EMBL" id="CP032630">
    <property type="protein sequence ID" value="AYF96820.1"/>
    <property type="molecule type" value="Genomic_DNA"/>
</dbReference>
<protein>
    <submittedName>
        <fullName evidence="1">Uncharacterized protein</fullName>
    </submittedName>
</protein>
<sequence>MPLGSHLDDPIALAVDENRMVVQMDAVAALQAGALHCIWASRYGATDFHAEIELWITPSVATTVDPAAEHSDADAFAPLDGDPSTLIACYESYGGISGDSELFNNCDVVQLRDGYRIDLTTTSLVAVAGRDQTAARKLIAAIGTAVDGAGPARSIATAAGTGDPASLCTAPELVPLLDHVGATGDPTIETGTSDPAVTICAWDGVDGSGNPVGPRVRVLPGGSWAIPGLGTGLSSIFLVTHPSADGTYIVGVGDAVTAWRAIGDDLVEFESENPDAVDGWEGFLEATW</sequence>
<dbReference type="KEGG" id="lyd:D7I47_00155"/>
<evidence type="ECO:0000313" key="2">
    <source>
        <dbReference type="Proteomes" id="UP000278886"/>
    </source>
</evidence>
<dbReference type="Proteomes" id="UP000278886">
    <property type="component" value="Chromosome"/>
</dbReference>
<accession>A0A387BEB3</accession>
<evidence type="ECO:0000313" key="1">
    <source>
        <dbReference type="EMBL" id="AYF96820.1"/>
    </source>
</evidence>
<proteinExistence type="predicted"/>
<organism evidence="1 2">
    <name type="scientific">Protaetiibacter intestinalis</name>
    <dbReference type="NCBI Taxonomy" id="2419774"/>
    <lineage>
        <taxon>Bacteria</taxon>
        <taxon>Bacillati</taxon>
        <taxon>Actinomycetota</taxon>
        <taxon>Actinomycetes</taxon>
        <taxon>Micrococcales</taxon>
        <taxon>Microbacteriaceae</taxon>
        <taxon>Protaetiibacter</taxon>
    </lineage>
</organism>
<reference evidence="2" key="1">
    <citation type="submission" date="2018-09" db="EMBL/GenBank/DDBJ databases">
        <title>Genome sequencing of strain 2DFWR-13.</title>
        <authorList>
            <person name="Heo J."/>
            <person name="Kim S.-J."/>
            <person name="Kwon S.-W."/>
        </authorList>
    </citation>
    <scope>NUCLEOTIDE SEQUENCE [LARGE SCALE GENOMIC DNA]</scope>
    <source>
        <strain evidence="2">2DFWR-13</strain>
    </source>
</reference>